<dbReference type="Pfam" id="PF00395">
    <property type="entry name" value="SLH"/>
    <property type="match status" value="2"/>
</dbReference>
<protein>
    <submittedName>
        <fullName evidence="4">S-layer homology domain-containing protein</fullName>
    </submittedName>
</protein>
<accession>A0A1W1YL94</accession>
<dbReference type="PANTHER" id="PTHR43308">
    <property type="entry name" value="OUTER MEMBRANE PROTEIN ALPHA-RELATED"/>
    <property type="match status" value="1"/>
</dbReference>
<feature type="signal peptide" evidence="2">
    <location>
        <begin position="1"/>
        <end position="24"/>
    </location>
</feature>
<dbReference type="OrthoDB" id="2065578at2"/>
<dbReference type="PANTHER" id="PTHR43308:SF5">
    <property type="entry name" value="S-LAYER PROTEIN _ PEPTIDOGLYCAN ENDO-BETA-N-ACETYLGLUCOSAMINIDASE"/>
    <property type="match status" value="1"/>
</dbReference>
<dbReference type="STRING" id="1122930.SAMN02745168_0490"/>
<evidence type="ECO:0000256" key="2">
    <source>
        <dbReference type="SAM" id="SignalP"/>
    </source>
</evidence>
<name>A0A1W1YL94_9FIRM</name>
<dbReference type="RefSeq" id="WP_159447976.1">
    <property type="nucleotide sequence ID" value="NZ_FWXW01000001.1"/>
</dbReference>
<proteinExistence type="predicted"/>
<dbReference type="PROSITE" id="PS51272">
    <property type="entry name" value="SLH"/>
    <property type="match status" value="2"/>
</dbReference>
<organism evidence="4 5">
    <name type="scientific">Papillibacter cinnamivorans DSM 12816</name>
    <dbReference type="NCBI Taxonomy" id="1122930"/>
    <lineage>
        <taxon>Bacteria</taxon>
        <taxon>Bacillati</taxon>
        <taxon>Bacillota</taxon>
        <taxon>Clostridia</taxon>
        <taxon>Eubacteriales</taxon>
        <taxon>Oscillospiraceae</taxon>
        <taxon>Papillibacter</taxon>
    </lineage>
</organism>
<evidence type="ECO:0000313" key="4">
    <source>
        <dbReference type="EMBL" id="SMC36892.1"/>
    </source>
</evidence>
<dbReference type="InterPro" id="IPR051465">
    <property type="entry name" value="Cell_Envelope_Struct_Comp"/>
</dbReference>
<feature type="domain" description="SLH" evidence="3">
    <location>
        <begin position="157"/>
        <end position="220"/>
    </location>
</feature>
<feature type="domain" description="SLH" evidence="3">
    <location>
        <begin position="22"/>
        <end position="85"/>
    </location>
</feature>
<evidence type="ECO:0000259" key="3">
    <source>
        <dbReference type="PROSITE" id="PS51272"/>
    </source>
</evidence>
<keyword evidence="1" id="KW-0677">Repeat</keyword>
<keyword evidence="5" id="KW-1185">Reference proteome</keyword>
<dbReference type="EMBL" id="FWXW01000001">
    <property type="protein sequence ID" value="SMC36892.1"/>
    <property type="molecule type" value="Genomic_DNA"/>
</dbReference>
<gene>
    <name evidence="4" type="ORF">SAMN02745168_0490</name>
</gene>
<evidence type="ECO:0000256" key="1">
    <source>
        <dbReference type="ARBA" id="ARBA00022737"/>
    </source>
</evidence>
<evidence type="ECO:0000313" key="5">
    <source>
        <dbReference type="Proteomes" id="UP000192790"/>
    </source>
</evidence>
<keyword evidence="2" id="KW-0732">Signal</keyword>
<reference evidence="4 5" key="1">
    <citation type="submission" date="2017-04" db="EMBL/GenBank/DDBJ databases">
        <authorList>
            <person name="Afonso C.L."/>
            <person name="Miller P.J."/>
            <person name="Scott M.A."/>
            <person name="Spackman E."/>
            <person name="Goraichik I."/>
            <person name="Dimitrov K.M."/>
            <person name="Suarez D.L."/>
            <person name="Swayne D.E."/>
        </authorList>
    </citation>
    <scope>NUCLEOTIDE SEQUENCE [LARGE SCALE GENOMIC DNA]</scope>
    <source>
        <strain evidence="4 5">DSM 12816</strain>
    </source>
</reference>
<feature type="chain" id="PRO_5013366065" evidence="2">
    <location>
        <begin position="25"/>
        <end position="610"/>
    </location>
</feature>
<dbReference type="Proteomes" id="UP000192790">
    <property type="component" value="Unassembled WGS sequence"/>
</dbReference>
<sequence length="610" mass="64374">MFKKTLSVVLALSLILSMSLSALAAGYSDLTGHWAKAYMEDLAEKGYFTGYSDGTMRPDNDITVGETLALLSRFYSPDAETADLIYSDYETFLNANVPSSFSWLYDELSICLASGILTESELKNLDLSAKIEKELLAVYLVRTMQLSSQAESLSGSVLSFGDVSDISSDCRGSVAVLSSAGIVTGDNANRFSPHSSVTRAVAAAMISRSLDYLGTLGKSLSIEGYDGLARTYGIIYSVQTSGFVLRSTDGSLREFAVPSSASVTVDGASGTLGSSRVGCYATVTEDKGTVTKVAVEGASSACVQGVVSSVSYTTTANSSSIYVWDPKSGSYTNYTVSDDADIRQNGKDTSLSSVTSGYFITLRLENGVVSELFSEPLATEITGNISSISYGTTVTLKMMDDNYDVYCFYLDISDLPDIYRGSSEITLDRLSAGDEITVSMSGYEVVSITAKVSENTVTGELTSINSTTGGTQWTIKTSDGTSVTYSLDEYVVVYKGSTSILLSDVQAGDTVTVVIYGSTITEVHLESAAVSSSKVTGTVLSVDTKGRTVTILTASNKLIYIDVTYIRTIVSAATGESILLTSVAADSEIVAYGSYGGSTAFSAVLIVVEG</sequence>
<dbReference type="InterPro" id="IPR001119">
    <property type="entry name" value="SLH_dom"/>
</dbReference>
<dbReference type="AlphaFoldDB" id="A0A1W1YL94"/>